<accession>A0A2P6AS88</accession>
<name>A0A2P6AS88_9GAMM</name>
<keyword evidence="3" id="KW-1185">Reference proteome</keyword>
<dbReference type="Pfam" id="PF13622">
    <property type="entry name" value="4HBT_3"/>
    <property type="match status" value="1"/>
</dbReference>
<evidence type="ECO:0000313" key="3">
    <source>
        <dbReference type="Proteomes" id="UP000243900"/>
    </source>
</evidence>
<dbReference type="Proteomes" id="UP000243900">
    <property type="component" value="Unassembled WGS sequence"/>
</dbReference>
<dbReference type="InterPro" id="IPR042171">
    <property type="entry name" value="Acyl-CoA_hotdog"/>
</dbReference>
<evidence type="ECO:0000313" key="2">
    <source>
        <dbReference type="EMBL" id="PQA41139.1"/>
    </source>
</evidence>
<dbReference type="SUPFAM" id="SSF54637">
    <property type="entry name" value="Thioesterase/thiol ester dehydrase-isomerase"/>
    <property type="match status" value="1"/>
</dbReference>
<dbReference type="AlphaFoldDB" id="A0A2P6AS88"/>
<dbReference type="InterPro" id="IPR029069">
    <property type="entry name" value="HotDog_dom_sf"/>
</dbReference>
<dbReference type="InterPro" id="IPR049449">
    <property type="entry name" value="TesB_ACOT8-like_N"/>
</dbReference>
<dbReference type="Gene3D" id="2.40.160.210">
    <property type="entry name" value="Acyl-CoA thioesterase, double hotdog domain"/>
    <property type="match status" value="1"/>
</dbReference>
<evidence type="ECO:0000259" key="1">
    <source>
        <dbReference type="Pfam" id="PF13622"/>
    </source>
</evidence>
<dbReference type="EMBL" id="PTQZ01000134">
    <property type="protein sequence ID" value="PQA41139.1"/>
    <property type="molecule type" value="Genomic_DNA"/>
</dbReference>
<comment type="caution">
    <text evidence="2">The sequence shown here is derived from an EMBL/GenBank/DDBJ whole genome shotgun (WGS) entry which is preliminary data.</text>
</comment>
<feature type="non-terminal residue" evidence="2">
    <location>
        <position position="109"/>
    </location>
</feature>
<organism evidence="2 3">
    <name type="scientific">Amnimonas aquatica</name>
    <dbReference type="NCBI Taxonomy" id="2094561"/>
    <lineage>
        <taxon>Bacteria</taxon>
        <taxon>Pseudomonadati</taxon>
        <taxon>Pseudomonadota</taxon>
        <taxon>Gammaproteobacteria</taxon>
        <taxon>Moraxellales</taxon>
        <taxon>Moraxellaceae</taxon>
        <taxon>Amnimonas</taxon>
    </lineage>
</organism>
<dbReference type="RefSeq" id="WP_162495438.1">
    <property type="nucleotide sequence ID" value="NZ_PTQZ01000134.1"/>
</dbReference>
<protein>
    <submittedName>
        <fullName evidence="2">Thioesterase family protein</fullName>
    </submittedName>
</protein>
<sequence length="109" mass="11150">MSTRLHDILASVGSAGADIPAGWAQGRATFGGLVAALMQTYLEQTVAAGRPLRSAAISFVGPAASGPISLRSELIRSGKSALQAECRALQGDQVVALLLAGFGQARESR</sequence>
<proteinExistence type="predicted"/>
<reference evidence="3" key="1">
    <citation type="submission" date="2018-02" db="EMBL/GenBank/DDBJ databases">
        <title>Genome sequencing of Solimonas sp. HR-BB.</title>
        <authorList>
            <person name="Lee Y."/>
            <person name="Jeon C.O."/>
        </authorList>
    </citation>
    <scope>NUCLEOTIDE SEQUENCE [LARGE SCALE GENOMIC DNA]</scope>
    <source>
        <strain evidence="3">HR-E</strain>
    </source>
</reference>
<gene>
    <name evidence="2" type="ORF">C5O18_06300</name>
</gene>
<feature type="domain" description="Acyl-CoA thioesterase-like N-terminal HotDog" evidence="1">
    <location>
        <begin position="20"/>
        <end position="102"/>
    </location>
</feature>